<sequence length="432" mass="49347">MKKLFTRLLSFFNSIKSRIAFYPTVIGLLGFIFTFITLFLEEQGASEVLRSNFPSLIVNSGDTALSVLGAIITGLISMMVFSFSMVMVLLNQATNNYSPRLLPGLISDRKHQTVLGIYLATILYCTFIMVAIDPDAAQKNLPGFSVFLGILFTVICMGAFIYFIHTISQSIQINNILQYIHRQSKNRLTKLLDSERNQNDDFPDSKNWYVYHAKESAYFQNLSVANMLDLCEELDTKFHILPVKGIFILKDTPVFRSEKKLDNDKIDEVLANFNFARKELVADNYVLAFKQITEIIAKAMSPGINDPGTAVNAIDYLTELLALRMQKKDSSIVNRNDKCLLRLNTVNFKDLLYNVLVTIRTYCSHDIIIIQKIAVMFEYMLQQEQKEHYYKELIISEAKFFFASALEATSSKNDIEIIKKHAEMLKIDLKNN</sequence>
<evidence type="ECO:0000256" key="1">
    <source>
        <dbReference type="SAM" id="Phobius"/>
    </source>
</evidence>
<dbReference type="Proteomes" id="UP000199438">
    <property type="component" value="Unassembled WGS sequence"/>
</dbReference>
<gene>
    <name evidence="2" type="ORF">SAMN04487907_11219</name>
</gene>
<dbReference type="InterPro" id="IPR018723">
    <property type="entry name" value="DUF2254_membrane"/>
</dbReference>
<feature type="transmembrane region" description="Helical" evidence="1">
    <location>
        <begin position="144"/>
        <end position="164"/>
    </location>
</feature>
<feature type="transmembrane region" description="Helical" evidence="1">
    <location>
        <begin position="20"/>
        <end position="40"/>
    </location>
</feature>
<keyword evidence="1" id="KW-1133">Transmembrane helix</keyword>
<dbReference type="EMBL" id="FOKV01000012">
    <property type="protein sequence ID" value="SFC89585.1"/>
    <property type="molecule type" value="Genomic_DNA"/>
</dbReference>
<dbReference type="STRING" id="1334022.SAMN04487907_11219"/>
<dbReference type="AlphaFoldDB" id="A0A1I1MWP3"/>
<name>A0A1I1MWP3_9FLAO</name>
<dbReference type="Pfam" id="PF10011">
    <property type="entry name" value="DUF2254"/>
    <property type="match status" value="1"/>
</dbReference>
<keyword evidence="1" id="KW-0472">Membrane</keyword>
<evidence type="ECO:0000313" key="3">
    <source>
        <dbReference type="Proteomes" id="UP000199438"/>
    </source>
</evidence>
<dbReference type="OrthoDB" id="2955631at2"/>
<organism evidence="2 3">
    <name type="scientific">Zunongwangia mangrovi</name>
    <dbReference type="NCBI Taxonomy" id="1334022"/>
    <lineage>
        <taxon>Bacteria</taxon>
        <taxon>Pseudomonadati</taxon>
        <taxon>Bacteroidota</taxon>
        <taxon>Flavobacteriia</taxon>
        <taxon>Flavobacteriales</taxon>
        <taxon>Flavobacteriaceae</taxon>
        <taxon>Zunongwangia</taxon>
    </lineage>
</organism>
<feature type="transmembrane region" description="Helical" evidence="1">
    <location>
        <begin position="64"/>
        <end position="90"/>
    </location>
</feature>
<reference evidence="3" key="1">
    <citation type="submission" date="2016-10" db="EMBL/GenBank/DDBJ databases">
        <authorList>
            <person name="Varghese N."/>
            <person name="Submissions S."/>
        </authorList>
    </citation>
    <scope>NUCLEOTIDE SEQUENCE [LARGE SCALE GENOMIC DNA]</scope>
    <source>
        <strain evidence="3">DSM 24499</strain>
    </source>
</reference>
<keyword evidence="1" id="KW-0812">Transmembrane</keyword>
<evidence type="ECO:0000313" key="2">
    <source>
        <dbReference type="EMBL" id="SFC89585.1"/>
    </source>
</evidence>
<protein>
    <submittedName>
        <fullName evidence="2">Uncharacterized membrane protein</fullName>
    </submittedName>
</protein>
<dbReference type="RefSeq" id="WP_092544879.1">
    <property type="nucleotide sequence ID" value="NZ_FOKV01000012.1"/>
</dbReference>
<proteinExistence type="predicted"/>
<accession>A0A1I1MWP3</accession>
<keyword evidence="3" id="KW-1185">Reference proteome</keyword>
<feature type="transmembrane region" description="Helical" evidence="1">
    <location>
        <begin position="111"/>
        <end position="132"/>
    </location>
</feature>